<keyword evidence="1" id="KW-0560">Oxidoreductase</keyword>
<evidence type="ECO:0000313" key="2">
    <source>
        <dbReference type="EMBL" id="OCH93996.1"/>
    </source>
</evidence>
<dbReference type="Pfam" id="PF00106">
    <property type="entry name" value="adh_short"/>
    <property type="match status" value="1"/>
</dbReference>
<dbReference type="PANTHER" id="PTHR47534">
    <property type="entry name" value="YALI0E05731P"/>
    <property type="match status" value="1"/>
</dbReference>
<dbReference type="PANTHER" id="PTHR47534:SF3">
    <property type="entry name" value="ALCOHOL DEHYDROGENASE-LIKE C-TERMINAL DOMAIN-CONTAINING PROTEIN"/>
    <property type="match status" value="1"/>
</dbReference>
<dbReference type="OrthoDB" id="2898509at2759"/>
<protein>
    <recommendedName>
        <fullName evidence="4">NAD(P)-binding protein</fullName>
    </recommendedName>
</protein>
<dbReference type="Gene3D" id="3.40.50.720">
    <property type="entry name" value="NAD(P)-binding Rossmann-like Domain"/>
    <property type="match status" value="1"/>
</dbReference>
<dbReference type="InterPro" id="IPR036291">
    <property type="entry name" value="NAD(P)-bd_dom_sf"/>
</dbReference>
<dbReference type="Proteomes" id="UP000250043">
    <property type="component" value="Unassembled WGS sequence"/>
</dbReference>
<proteinExistence type="predicted"/>
<dbReference type="AlphaFoldDB" id="A0A8E2J3Q7"/>
<evidence type="ECO:0000313" key="3">
    <source>
        <dbReference type="Proteomes" id="UP000250043"/>
    </source>
</evidence>
<gene>
    <name evidence="2" type="ORF">OBBRIDRAFT_810799</name>
</gene>
<keyword evidence="3" id="KW-1185">Reference proteome</keyword>
<accession>A0A8E2J3Q7</accession>
<evidence type="ECO:0000256" key="1">
    <source>
        <dbReference type="ARBA" id="ARBA00023002"/>
    </source>
</evidence>
<dbReference type="SUPFAM" id="SSF51735">
    <property type="entry name" value="NAD(P)-binding Rossmann-fold domains"/>
    <property type="match status" value="1"/>
</dbReference>
<dbReference type="GO" id="GO:0016491">
    <property type="term" value="F:oxidoreductase activity"/>
    <property type="evidence" value="ECO:0007669"/>
    <property type="project" value="UniProtKB-KW"/>
</dbReference>
<sequence>MPSLSIARAANAAFSPSYLPTAIFVGGTSGIGQAMAEAFARYTKGNAHIILCGRNREAAEKIIATFPKPTTSHPAARHEFVQCDAALMRNVHATTSSLLERLSKVNFLVLSPGFFNVKGRDELPEGIDGRLGLHYYARWKFTHDLLPLLKNASDAGDDAKMMTILGAGAGGKIDLGILSSSRTYPSAVRTPLVQPDNRALRPLVGGLMALMSPLTTSAGDCAEYMLWALLDCGPGAQRRDSKGDDIGKKRYYGSEEAKERLWEHTIAEMNRVIGANP</sequence>
<organism evidence="2 3">
    <name type="scientific">Obba rivulosa</name>
    <dbReference type="NCBI Taxonomy" id="1052685"/>
    <lineage>
        <taxon>Eukaryota</taxon>
        <taxon>Fungi</taxon>
        <taxon>Dikarya</taxon>
        <taxon>Basidiomycota</taxon>
        <taxon>Agaricomycotina</taxon>
        <taxon>Agaricomycetes</taxon>
        <taxon>Polyporales</taxon>
        <taxon>Gelatoporiaceae</taxon>
        <taxon>Obba</taxon>
    </lineage>
</organism>
<dbReference type="InterPro" id="IPR052228">
    <property type="entry name" value="Sec_Metab_Biosynth_Oxidored"/>
</dbReference>
<dbReference type="InterPro" id="IPR002347">
    <property type="entry name" value="SDR_fam"/>
</dbReference>
<reference evidence="2 3" key="1">
    <citation type="submission" date="2016-07" db="EMBL/GenBank/DDBJ databases">
        <title>Draft genome of the white-rot fungus Obba rivulosa 3A-2.</title>
        <authorList>
            <consortium name="DOE Joint Genome Institute"/>
            <person name="Miettinen O."/>
            <person name="Riley R."/>
            <person name="Acob R."/>
            <person name="Barry K."/>
            <person name="Cullen D."/>
            <person name="De Vries R."/>
            <person name="Hainaut M."/>
            <person name="Hatakka A."/>
            <person name="Henrissat B."/>
            <person name="Hilden K."/>
            <person name="Kuo R."/>
            <person name="Labutti K."/>
            <person name="Lipzen A."/>
            <person name="Makela M.R."/>
            <person name="Sandor L."/>
            <person name="Spatafora J.W."/>
            <person name="Grigoriev I.V."/>
            <person name="Hibbett D.S."/>
        </authorList>
    </citation>
    <scope>NUCLEOTIDE SEQUENCE [LARGE SCALE GENOMIC DNA]</scope>
    <source>
        <strain evidence="2 3">3A-2</strain>
    </source>
</reference>
<dbReference type="EMBL" id="KV722348">
    <property type="protein sequence ID" value="OCH93996.1"/>
    <property type="molecule type" value="Genomic_DNA"/>
</dbReference>
<evidence type="ECO:0008006" key="4">
    <source>
        <dbReference type="Google" id="ProtNLM"/>
    </source>
</evidence>
<name>A0A8E2J3Q7_9APHY</name>